<organism evidence="7 8">
    <name type="scientific">Lactiplantibacillus garii</name>
    <dbReference type="NCBI Taxonomy" id="2306423"/>
    <lineage>
        <taxon>Bacteria</taxon>
        <taxon>Bacillati</taxon>
        <taxon>Bacillota</taxon>
        <taxon>Bacilli</taxon>
        <taxon>Lactobacillales</taxon>
        <taxon>Lactobacillaceae</taxon>
        <taxon>Lactiplantibacillus</taxon>
    </lineage>
</organism>
<dbReference type="Gene3D" id="3.10.20.320">
    <property type="entry name" value="Putative peptidoglycan bound protein (lpxtg motif)"/>
    <property type="match status" value="2"/>
</dbReference>
<comment type="caution">
    <text evidence="7">The sequence shown here is derived from an EMBL/GenBank/DDBJ whole genome shotgun (WGS) entry which is preliminary data.</text>
</comment>
<keyword evidence="3" id="KW-0472">Membrane</keyword>
<dbReference type="AlphaFoldDB" id="A0A426D6Y8"/>
<feature type="compositionally biased region" description="Polar residues" evidence="2">
    <location>
        <begin position="913"/>
        <end position="927"/>
    </location>
</feature>
<dbReference type="Proteomes" id="UP000283633">
    <property type="component" value="Unassembled WGS sequence"/>
</dbReference>
<feature type="domain" description="MucBP" evidence="4">
    <location>
        <begin position="511"/>
        <end position="576"/>
    </location>
</feature>
<dbReference type="InterPro" id="IPR041558">
    <property type="entry name" value="MucBP_2"/>
</dbReference>
<dbReference type="Pfam" id="PF17966">
    <property type="entry name" value="Muc_B2"/>
    <property type="match status" value="1"/>
</dbReference>
<dbReference type="Pfam" id="PF17965">
    <property type="entry name" value="MucBP_2"/>
    <property type="match status" value="1"/>
</dbReference>
<proteinExistence type="predicted"/>
<keyword evidence="1" id="KW-0677">Repeat</keyword>
<name>A0A426D6Y8_9LACO</name>
<evidence type="ECO:0000256" key="1">
    <source>
        <dbReference type="ARBA" id="ARBA00022737"/>
    </source>
</evidence>
<feature type="region of interest" description="Disordered" evidence="2">
    <location>
        <begin position="148"/>
        <end position="169"/>
    </location>
</feature>
<keyword evidence="3" id="KW-0812">Transmembrane</keyword>
<keyword evidence="3" id="KW-1133">Transmembrane helix</keyword>
<protein>
    <recommendedName>
        <fullName evidence="9">LPXTG cell wall anchor domain-containing protein</fullName>
    </recommendedName>
</protein>
<dbReference type="RefSeq" id="WP_125072518.1">
    <property type="nucleotide sequence ID" value="NZ_QWZQ01000026.1"/>
</dbReference>
<accession>A0A426D6Y8</accession>
<feature type="region of interest" description="Disordered" evidence="2">
    <location>
        <begin position="825"/>
        <end position="927"/>
    </location>
</feature>
<evidence type="ECO:0000259" key="5">
    <source>
        <dbReference type="Pfam" id="PF17965"/>
    </source>
</evidence>
<keyword evidence="8" id="KW-1185">Reference proteome</keyword>
<evidence type="ECO:0000256" key="2">
    <source>
        <dbReference type="SAM" id="MobiDB-lite"/>
    </source>
</evidence>
<dbReference type="InterPro" id="IPR009459">
    <property type="entry name" value="MucBP_dom"/>
</dbReference>
<evidence type="ECO:0008006" key="9">
    <source>
        <dbReference type="Google" id="ProtNLM"/>
    </source>
</evidence>
<reference evidence="7 8" key="1">
    <citation type="submission" date="2018-08" db="EMBL/GenBank/DDBJ databases">
        <title>Genome Lactobacillus garii FI11369.</title>
        <authorList>
            <person name="Diaz M."/>
            <person name="Narbad A."/>
        </authorList>
    </citation>
    <scope>NUCLEOTIDE SEQUENCE [LARGE SCALE GENOMIC DNA]</scope>
    <source>
        <strain evidence="7 8">FI11369</strain>
    </source>
</reference>
<feature type="domain" description="MucBP" evidence="4">
    <location>
        <begin position="583"/>
        <end position="642"/>
    </location>
</feature>
<evidence type="ECO:0000313" key="8">
    <source>
        <dbReference type="Proteomes" id="UP000283633"/>
    </source>
</evidence>
<dbReference type="InterPro" id="IPR041495">
    <property type="entry name" value="Mub_B2"/>
</dbReference>
<feature type="domain" description="Mucin binding" evidence="5">
    <location>
        <begin position="650"/>
        <end position="720"/>
    </location>
</feature>
<dbReference type="Gene3D" id="3.10.20.470">
    <property type="match status" value="1"/>
</dbReference>
<sequence>MRLQKLQQIETISRRYHRQTSPASWTAALIILLSSASLGGVFLTQPVHASTPTTVAPSSAAPTLTTSAATSSAPAVTSSAPVPASATAATSNPAVATASASPSVTSATTTSTASLSAPTASAVSATAVKSTAASSSVTSTVQVTVTNPTSSAVSGSTSDSLATSSAPSSATSLSTSAMAAAADSTSAAIAAMPDTTVVTFGDSGIQQAVQTGVGVTGDVTLGDIRNYKGTSLAIGNDNTPLTVTGTLAGMQYLQCLPTKATISFVTAYNTPKVDLTPLIKDRFSDFSLMDHDLGQVDLTPLTLINPATIDELQLVGSSQDGGNDDYLTNPDGMTNAQLAQLGPWLTAMDATGTLYSINLDDNSLTDFAPLANFTKGTYLVAIGQRTDAQVPATNFVIGQPGNFTAIPLTGMQGEDLTSHYQDTFDGTATPTDGTTNTTLTPITLVSGHTFNIAAAYPAASGSQWFEYGFHGMFPFTGDPANYININYPNGTTFRYDTTVYQPANWQTAPSVTVQFVNNTTGQALKAPTTLDGTTIGQKFDLTDLTTPATDYLFDQTRSSLPTGTYTQDPQTLTFRFDPRAVGTVTVNYLSTTGQALAPAETFRDYVGDTVDTTPQTFSGYTTTTLPDDVTVTTTPTSVDYQYVPDTLQRTVVYLDTTTGKTLQTTTLSGPYLSESPYSPVVPISEYLATGYQLVADPFPSDGQIFETPTPTGTYTIELSHVLRPLTPGSTDLPSDADLQKTVTDTTSYQTTTGQSLAPATTQTVTFDRLGELDEVTGQITYGPWIATGFTSFKAVTAPTISGYQATSPATSAVNTVAATSPDVTSTITYRPTSTNTTGGQPTNPATSVATAVAPTKLAHGTPQTTATASTTSTPRTHLTTSQPTRSTTTTAQPASPQPAAKLTTPSRIRPATSAAQPTTALPQTSEQRPTTLIGWLLLAGTGLLAAAGRLFRRHPAHK</sequence>
<feature type="transmembrane region" description="Helical" evidence="3">
    <location>
        <begin position="932"/>
        <end position="951"/>
    </location>
</feature>
<dbReference type="Pfam" id="PF06458">
    <property type="entry name" value="MucBP"/>
    <property type="match status" value="2"/>
</dbReference>
<dbReference type="EMBL" id="QWZQ01000026">
    <property type="protein sequence ID" value="RRK10209.1"/>
    <property type="molecule type" value="Genomic_DNA"/>
</dbReference>
<feature type="transmembrane region" description="Helical" evidence="3">
    <location>
        <begin position="21"/>
        <end position="43"/>
    </location>
</feature>
<dbReference type="OrthoDB" id="2323116at2"/>
<feature type="domain" description="Mub B2-like" evidence="6">
    <location>
        <begin position="735"/>
        <end position="832"/>
    </location>
</feature>
<evidence type="ECO:0000259" key="6">
    <source>
        <dbReference type="Pfam" id="PF17966"/>
    </source>
</evidence>
<dbReference type="Gene3D" id="2.60.40.4300">
    <property type="match status" value="1"/>
</dbReference>
<evidence type="ECO:0000259" key="4">
    <source>
        <dbReference type="Pfam" id="PF06458"/>
    </source>
</evidence>
<feature type="compositionally biased region" description="Polar residues" evidence="2">
    <location>
        <begin position="825"/>
        <end position="840"/>
    </location>
</feature>
<feature type="compositionally biased region" description="Low complexity" evidence="2">
    <location>
        <begin position="841"/>
        <end position="900"/>
    </location>
</feature>
<gene>
    <name evidence="7" type="ORF">D1831_08590</name>
</gene>
<evidence type="ECO:0000313" key="7">
    <source>
        <dbReference type="EMBL" id="RRK10209.1"/>
    </source>
</evidence>
<evidence type="ECO:0000256" key="3">
    <source>
        <dbReference type="SAM" id="Phobius"/>
    </source>
</evidence>